<name>A0A4P6WZN8_HYDPS</name>
<feature type="domain" description="Polymerase beta nucleotidyltransferase" evidence="1">
    <location>
        <begin position="118"/>
        <end position="151"/>
    </location>
</feature>
<dbReference type="SUPFAM" id="SSF81301">
    <property type="entry name" value="Nucleotidyltransferase"/>
    <property type="match status" value="1"/>
</dbReference>
<dbReference type="InterPro" id="IPR043519">
    <property type="entry name" value="NT_sf"/>
</dbReference>
<organism evidence="2 3">
    <name type="scientific">Hydrogenophaga pseudoflava</name>
    <name type="common">Pseudomonas carboxydoflava</name>
    <dbReference type="NCBI Taxonomy" id="47421"/>
    <lineage>
        <taxon>Bacteria</taxon>
        <taxon>Pseudomonadati</taxon>
        <taxon>Pseudomonadota</taxon>
        <taxon>Betaproteobacteria</taxon>
        <taxon>Burkholderiales</taxon>
        <taxon>Comamonadaceae</taxon>
        <taxon>Hydrogenophaga</taxon>
    </lineage>
</organism>
<dbReference type="SUPFAM" id="SSF46785">
    <property type="entry name" value="Winged helix' DNA-binding domain"/>
    <property type="match status" value="1"/>
</dbReference>
<gene>
    <name evidence="2" type="ORF">HPF_18510</name>
</gene>
<evidence type="ECO:0000313" key="3">
    <source>
        <dbReference type="Proteomes" id="UP000293912"/>
    </source>
</evidence>
<dbReference type="EMBL" id="CP037867">
    <property type="protein sequence ID" value="QBM29692.1"/>
    <property type="molecule type" value="Genomic_DNA"/>
</dbReference>
<dbReference type="InterPro" id="IPR036390">
    <property type="entry name" value="WH_DNA-bd_sf"/>
</dbReference>
<keyword evidence="3" id="KW-1185">Reference proteome</keyword>
<evidence type="ECO:0000313" key="2">
    <source>
        <dbReference type="EMBL" id="QBM29692.1"/>
    </source>
</evidence>
<evidence type="ECO:0000259" key="1">
    <source>
        <dbReference type="Pfam" id="PF18765"/>
    </source>
</evidence>
<dbReference type="Pfam" id="PF18765">
    <property type="entry name" value="Polbeta"/>
    <property type="match status" value="1"/>
</dbReference>
<protein>
    <recommendedName>
        <fullName evidence="1">Polymerase beta nucleotidyltransferase domain-containing protein</fullName>
    </recommendedName>
</protein>
<dbReference type="InterPro" id="IPR041633">
    <property type="entry name" value="Polbeta"/>
</dbReference>
<dbReference type="Gene3D" id="3.30.460.10">
    <property type="entry name" value="Beta Polymerase, domain 2"/>
    <property type="match status" value="1"/>
</dbReference>
<dbReference type="InterPro" id="IPR036388">
    <property type="entry name" value="WH-like_DNA-bd_sf"/>
</dbReference>
<accession>A0A4P6WZN8</accession>
<dbReference type="KEGG" id="hpse:HPF_18510"/>
<proteinExistence type="predicted"/>
<dbReference type="Gene3D" id="1.10.10.10">
    <property type="entry name" value="Winged helix-like DNA-binding domain superfamily/Winged helix DNA-binding domain"/>
    <property type="match status" value="1"/>
</dbReference>
<dbReference type="Proteomes" id="UP000293912">
    <property type="component" value="Chromosome"/>
</dbReference>
<sequence length="216" mass="23068">MGMIKPNMGINQPSSLSSTADALFPKVRQRVLAVLFGAPDRSFYTNEVIGLAQSGAGAVQRELADLAAAGLLTVRRQGNQKHFQANPASPVFAELRGLVLKTMGLADVLRAALAPLAPQIERAFVFGSIAKQQDTAASDVDLLVVSDTLGYGEVFGALESASQTLGRTINPALYAAADFRARLQGDNAFINRVMQQPKIWLIGQEESPQHEPTPPT</sequence>
<reference evidence="2 3" key="1">
    <citation type="submission" date="2019-03" db="EMBL/GenBank/DDBJ databases">
        <authorList>
            <person name="Sebastian G."/>
            <person name="Baumann P."/>
            <person name="Ruckert C."/>
            <person name="Kalinowski J."/>
            <person name="Nebel B."/>
            <person name="Takors R."/>
            <person name="Blombach B."/>
        </authorList>
    </citation>
    <scope>NUCLEOTIDE SEQUENCE [LARGE SCALE GENOMIC DNA]</scope>
    <source>
        <strain evidence="2 3">DSM 1084</strain>
    </source>
</reference>
<dbReference type="AlphaFoldDB" id="A0A4P6WZN8"/>
<dbReference type="CDD" id="cd05403">
    <property type="entry name" value="NT_KNTase_like"/>
    <property type="match status" value="1"/>
</dbReference>